<feature type="transmembrane region" description="Helical" evidence="5">
    <location>
        <begin position="688"/>
        <end position="707"/>
    </location>
</feature>
<feature type="domain" description="FAD-binding" evidence="6">
    <location>
        <begin position="302"/>
        <end position="350"/>
    </location>
</feature>
<comment type="similarity">
    <text evidence="1">Belongs to the paxM FAD-dependent monooxygenase family.</text>
</comment>
<evidence type="ECO:0000256" key="1">
    <source>
        <dbReference type="ARBA" id="ARBA00007992"/>
    </source>
</evidence>
<evidence type="ECO:0000256" key="2">
    <source>
        <dbReference type="ARBA" id="ARBA00022630"/>
    </source>
</evidence>
<keyword evidence="5" id="KW-0472">Membrane</keyword>
<evidence type="ECO:0000256" key="4">
    <source>
        <dbReference type="ARBA" id="ARBA00023002"/>
    </source>
</evidence>
<keyword evidence="5" id="KW-0812">Transmembrane</keyword>
<protein>
    <recommendedName>
        <fullName evidence="6">FAD-binding domain-containing protein</fullName>
    </recommendedName>
</protein>
<dbReference type="GO" id="GO:0071949">
    <property type="term" value="F:FAD binding"/>
    <property type="evidence" value="ECO:0007669"/>
    <property type="project" value="InterPro"/>
</dbReference>
<evidence type="ECO:0000256" key="5">
    <source>
        <dbReference type="SAM" id="Phobius"/>
    </source>
</evidence>
<dbReference type="SUPFAM" id="SSF51905">
    <property type="entry name" value="FAD/NAD(P)-binding domain"/>
    <property type="match status" value="1"/>
</dbReference>
<evidence type="ECO:0000313" key="8">
    <source>
        <dbReference type="Proteomes" id="UP000184330"/>
    </source>
</evidence>
<dbReference type="PANTHER" id="PTHR47356">
    <property type="entry name" value="FAD-DEPENDENT MONOOXYGENASE ASQG-RELATED"/>
    <property type="match status" value="1"/>
</dbReference>
<dbReference type="InterPro" id="IPR050562">
    <property type="entry name" value="FAD_mOase_fung"/>
</dbReference>
<proteinExistence type="inferred from homology"/>
<dbReference type="PRINTS" id="PR00420">
    <property type="entry name" value="RNGMNOXGNASE"/>
</dbReference>
<reference evidence="7 8" key="1">
    <citation type="submission" date="2016-03" db="EMBL/GenBank/DDBJ databases">
        <authorList>
            <person name="Ploux O."/>
        </authorList>
    </citation>
    <scope>NUCLEOTIDE SEQUENCE [LARGE SCALE GENOMIC DNA]</scope>
    <source>
        <strain evidence="7 8">UAMH 11012</strain>
    </source>
</reference>
<dbReference type="PANTHER" id="PTHR47356:SF2">
    <property type="entry name" value="FAD-BINDING DOMAIN-CONTAINING PROTEIN-RELATED"/>
    <property type="match status" value="1"/>
</dbReference>
<dbReference type="Pfam" id="PF01494">
    <property type="entry name" value="FAD_binding_3"/>
    <property type="match status" value="2"/>
</dbReference>
<accession>A0A1L7XM75</accession>
<dbReference type="InterPro" id="IPR002938">
    <property type="entry name" value="FAD-bd"/>
</dbReference>
<dbReference type="InterPro" id="IPR036188">
    <property type="entry name" value="FAD/NAD-bd_sf"/>
</dbReference>
<dbReference type="Gene3D" id="3.50.50.60">
    <property type="entry name" value="FAD/NAD(P)-binding domain"/>
    <property type="match status" value="1"/>
</dbReference>
<evidence type="ECO:0000256" key="3">
    <source>
        <dbReference type="ARBA" id="ARBA00022827"/>
    </source>
</evidence>
<keyword evidence="5" id="KW-1133">Transmembrane helix</keyword>
<keyword evidence="8" id="KW-1185">Reference proteome</keyword>
<feature type="transmembrane region" description="Helical" evidence="5">
    <location>
        <begin position="620"/>
        <end position="638"/>
    </location>
</feature>
<sequence length="822" mass="90474">MSPQVAVPNGGKQDRLRVIIVGGSIAGLTLAHSLHHSNVDFVVLEAGKEIAPQVGASIAIFPHGVRILDQLGLFEDIAAVTESLVSATTWVEGGKMLWKTDGLGLIEARMGYPGYFLQRRDLLDIFYRNIHDKSKIHTSKRVCQIDHNDNGVTVKCEDGSTYSGDIVVGADGIHSTVRTSMQQHIEKMSPGKVDKDKKAISAEYNCIFGIGKPIEGGNLIPGDTHRSYLNGYSSLVFVGKDYSLYWFLFSKLDKKYVGKDIPKYTKAEIEEAVKPFFNFHMTDLIKFDKVWDNRTFANMTCVEEAVNENWTSDRFVCIGDSIHKVTPNAGAGGNAAIESAAALANSLSKLSKLNNTKPSLDQIRKALLEFYDKRSVRANLIVEKANKLGRIESFATIKDKLLANYLLPNLGDTLVDGSCETMTGAELLEFLPPPPRSLKGTMPWNPNGGLGKEESKLLRALYALPLLFVLYGCHRTMGATLDALVIPRTAAGTLSLGPELVVPLHTKFFGTKGLDNFVAEYVSIFTPAIGNFDVVGRLQGIAFLADLVPIQTIWLIEGIRRGNFGTAAHLLPTIFWILAQLRGIGHAAPLYYFLHYVQSPMEKYAAADNRMVQMGPVKTIVPSIVLAYVLPSITMFVAPDLATRQWVNGIFWQPFPIYVAILQRVLSRLVNDTTKPDRLSKPEADMPYLRRAYAFAAIASTCVYLYVRFTSPVFLTKIFFEGLANPTKALPLIEGATKALKYDQIAASTAGAIWTLLSFSDLKKAGKVQAGWVRILGVFAMATLVAGPGAAMLVMWAWREESLARRKVVVVKQKDSLPAFCR</sequence>
<feature type="domain" description="FAD-binding" evidence="6">
    <location>
        <begin position="16"/>
        <end position="187"/>
    </location>
</feature>
<feature type="transmembrane region" description="Helical" evidence="5">
    <location>
        <begin position="574"/>
        <end position="594"/>
    </location>
</feature>
<organism evidence="7 8">
    <name type="scientific">Phialocephala subalpina</name>
    <dbReference type="NCBI Taxonomy" id="576137"/>
    <lineage>
        <taxon>Eukaryota</taxon>
        <taxon>Fungi</taxon>
        <taxon>Dikarya</taxon>
        <taxon>Ascomycota</taxon>
        <taxon>Pezizomycotina</taxon>
        <taxon>Leotiomycetes</taxon>
        <taxon>Helotiales</taxon>
        <taxon>Mollisiaceae</taxon>
        <taxon>Phialocephala</taxon>
        <taxon>Phialocephala fortinii species complex</taxon>
    </lineage>
</organism>
<keyword evidence="3" id="KW-0274">FAD</keyword>
<dbReference type="Proteomes" id="UP000184330">
    <property type="component" value="Unassembled WGS sequence"/>
</dbReference>
<gene>
    <name evidence="7" type="ORF">PAC_15957</name>
</gene>
<keyword evidence="2" id="KW-0285">Flavoprotein</keyword>
<dbReference type="EMBL" id="FJOG01000034">
    <property type="protein sequence ID" value="CZR66056.1"/>
    <property type="molecule type" value="Genomic_DNA"/>
</dbReference>
<dbReference type="AlphaFoldDB" id="A0A1L7XM75"/>
<name>A0A1L7XM75_9HELO</name>
<evidence type="ECO:0000313" key="7">
    <source>
        <dbReference type="EMBL" id="CZR66056.1"/>
    </source>
</evidence>
<feature type="transmembrane region" description="Helical" evidence="5">
    <location>
        <begin position="650"/>
        <end position="667"/>
    </location>
</feature>
<dbReference type="OrthoDB" id="10029326at2759"/>
<evidence type="ECO:0000259" key="6">
    <source>
        <dbReference type="Pfam" id="PF01494"/>
    </source>
</evidence>
<dbReference type="GO" id="GO:0004497">
    <property type="term" value="F:monooxygenase activity"/>
    <property type="evidence" value="ECO:0007669"/>
    <property type="project" value="InterPro"/>
</dbReference>
<feature type="transmembrane region" description="Helical" evidence="5">
    <location>
        <begin position="772"/>
        <end position="798"/>
    </location>
</feature>
<dbReference type="STRING" id="576137.A0A1L7XM75"/>
<keyword evidence="4" id="KW-0560">Oxidoreductase</keyword>